<gene>
    <name evidence="1" type="ORF">CCMP2556_LOCUS17359</name>
</gene>
<name>A0ABP0KQW5_9DINO</name>
<sequence>MALPMKKSVMKSAMKSMKKAAKSTAMKTKVMKKKAVSKIARGKLAKAVVFNGNKEKTASGHGKSDLMKNKRGKIVTKLQNAAGKKAYKNISAWTIACQKARKELGIKGFCAVGGKTAQGKALYAKAKAIFAA</sequence>
<evidence type="ECO:0000313" key="1">
    <source>
        <dbReference type="EMBL" id="CAK9029108.1"/>
    </source>
</evidence>
<reference evidence="1 2" key="1">
    <citation type="submission" date="2024-02" db="EMBL/GenBank/DDBJ databases">
        <authorList>
            <person name="Chen Y."/>
            <person name="Shah S."/>
            <person name="Dougan E. K."/>
            <person name="Thang M."/>
            <person name="Chan C."/>
        </authorList>
    </citation>
    <scope>NUCLEOTIDE SEQUENCE [LARGE SCALE GENOMIC DNA]</scope>
</reference>
<protein>
    <recommendedName>
        <fullName evidence="3">Major basic nuclear protein</fullName>
    </recommendedName>
</protein>
<dbReference type="Pfam" id="PF19060">
    <property type="entry name" value="DVNP"/>
    <property type="match status" value="1"/>
</dbReference>
<comment type="caution">
    <text evidence="1">The sequence shown here is derived from an EMBL/GenBank/DDBJ whole genome shotgun (WGS) entry which is preliminary data.</text>
</comment>
<keyword evidence="2" id="KW-1185">Reference proteome</keyword>
<proteinExistence type="predicted"/>
<evidence type="ECO:0008006" key="3">
    <source>
        <dbReference type="Google" id="ProtNLM"/>
    </source>
</evidence>
<dbReference type="Proteomes" id="UP001642484">
    <property type="component" value="Unassembled WGS sequence"/>
</dbReference>
<dbReference type="InterPro" id="IPR043928">
    <property type="entry name" value="DNVP"/>
</dbReference>
<evidence type="ECO:0000313" key="2">
    <source>
        <dbReference type="Proteomes" id="UP001642484"/>
    </source>
</evidence>
<accession>A0ABP0KQW5</accession>
<dbReference type="EMBL" id="CAXAMN010009557">
    <property type="protein sequence ID" value="CAK9029108.1"/>
    <property type="molecule type" value="Genomic_DNA"/>
</dbReference>
<organism evidence="1 2">
    <name type="scientific">Durusdinium trenchii</name>
    <dbReference type="NCBI Taxonomy" id="1381693"/>
    <lineage>
        <taxon>Eukaryota</taxon>
        <taxon>Sar</taxon>
        <taxon>Alveolata</taxon>
        <taxon>Dinophyceae</taxon>
        <taxon>Suessiales</taxon>
        <taxon>Symbiodiniaceae</taxon>
        <taxon>Durusdinium</taxon>
    </lineage>
</organism>